<name>A0AAP4U1V0_9GAMM</name>
<reference evidence="3" key="1">
    <citation type="submission" date="2023-07" db="EMBL/GenBank/DDBJ databases">
        <title>Genome content predicts the carbon catabolic preferences of heterotrophic bacteria.</title>
        <authorList>
            <person name="Gralka M."/>
        </authorList>
    </citation>
    <scope>NUCLEOTIDE SEQUENCE</scope>
    <source>
        <strain evidence="3">C2R13</strain>
    </source>
</reference>
<evidence type="ECO:0000256" key="2">
    <source>
        <dbReference type="SAM" id="MobiDB-lite"/>
    </source>
</evidence>
<evidence type="ECO:0000256" key="1">
    <source>
        <dbReference type="HAMAP-Rule" id="MF_00697"/>
    </source>
</evidence>
<gene>
    <name evidence="3" type="ORF">Q4535_17025</name>
</gene>
<comment type="similarity">
    <text evidence="1">Belongs to the UPF0276 family.</text>
</comment>
<comment type="caution">
    <text evidence="3">The sequence shown here is derived from an EMBL/GenBank/DDBJ whole genome shotgun (WGS) entry which is preliminary data.</text>
</comment>
<dbReference type="RefSeq" id="WP_303595556.1">
    <property type="nucleotide sequence ID" value="NZ_JAUORK010000034.1"/>
</dbReference>
<feature type="region of interest" description="Disordered" evidence="2">
    <location>
        <begin position="298"/>
        <end position="319"/>
    </location>
</feature>
<dbReference type="SUPFAM" id="SSF51658">
    <property type="entry name" value="Xylose isomerase-like"/>
    <property type="match status" value="1"/>
</dbReference>
<accession>A0AAP4U1V0</accession>
<sequence length="319" mass="35833">MTTAVTARLPTPASAGIGQGLGLRPEYYHEILTTLPDIDWFEAISENYMGHGASESGGLSTSGLSAGGKPLHHLERVREHYPIALHGVSLSIGGSHPIDSRYLRELRALCERIEPLWVSDHLCWTRTGAHQFHDLLPLPYTDATIDHLAERIDQVQNALGRQLLLENVSSYLTWRPDEMSEWEFLAEVSRRADCLILLDLNNVIVSSHNHGFDPLTYLDAMPAERVWQHHLAGHIRQEVSGGELCIDTHDQPVPDAVWTLYDAARERFGDVATMIERDDNFPPWSELMQEYAELRRRSGRPLTDATRANQTADHGGLRA</sequence>
<dbReference type="AlphaFoldDB" id="A0AAP4U1V0"/>
<dbReference type="Pfam" id="PF05114">
    <property type="entry name" value="MbnB_TglH_ChrH"/>
    <property type="match status" value="1"/>
</dbReference>
<evidence type="ECO:0000313" key="3">
    <source>
        <dbReference type="EMBL" id="MDO6673810.1"/>
    </source>
</evidence>
<proteinExistence type="inferred from homology"/>
<dbReference type="HAMAP" id="MF_00697">
    <property type="entry name" value="UPF0276"/>
    <property type="match status" value="1"/>
</dbReference>
<dbReference type="InterPro" id="IPR036237">
    <property type="entry name" value="Xyl_isomerase-like_sf"/>
</dbReference>
<dbReference type="NCBIfam" id="NF003818">
    <property type="entry name" value="PRK05409.1"/>
    <property type="match status" value="1"/>
</dbReference>
<dbReference type="Proteomes" id="UP001170481">
    <property type="component" value="Unassembled WGS sequence"/>
</dbReference>
<evidence type="ECO:0000313" key="4">
    <source>
        <dbReference type="Proteomes" id="UP001170481"/>
    </source>
</evidence>
<dbReference type="Gene3D" id="3.20.20.150">
    <property type="entry name" value="Divalent-metal-dependent TIM barrel enzymes"/>
    <property type="match status" value="1"/>
</dbReference>
<dbReference type="EMBL" id="JAUORK010000034">
    <property type="protein sequence ID" value="MDO6673810.1"/>
    <property type="molecule type" value="Genomic_DNA"/>
</dbReference>
<dbReference type="PANTHER" id="PTHR42194:SF1">
    <property type="entry name" value="UPF0276 PROTEIN HI_1600"/>
    <property type="match status" value="1"/>
</dbReference>
<dbReference type="PANTHER" id="PTHR42194">
    <property type="entry name" value="UPF0276 PROTEIN HI_1600"/>
    <property type="match status" value="1"/>
</dbReference>
<dbReference type="InterPro" id="IPR007801">
    <property type="entry name" value="MbnB/TglH/ChrH"/>
</dbReference>
<organism evidence="3 4">
    <name type="scientific">Cobetia amphilecti</name>
    <dbReference type="NCBI Taxonomy" id="1055104"/>
    <lineage>
        <taxon>Bacteria</taxon>
        <taxon>Pseudomonadati</taxon>
        <taxon>Pseudomonadota</taxon>
        <taxon>Gammaproteobacteria</taxon>
        <taxon>Oceanospirillales</taxon>
        <taxon>Halomonadaceae</taxon>
        <taxon>Cobetia</taxon>
    </lineage>
</organism>
<protein>
    <recommendedName>
        <fullName evidence="1">UPF0276 protein Q4535_17025</fullName>
    </recommendedName>
</protein>